<dbReference type="GO" id="GO:0033743">
    <property type="term" value="F:peptide-methionine (R)-S-oxide reductase activity"/>
    <property type="evidence" value="ECO:0007669"/>
    <property type="project" value="UniProtKB-EC"/>
</dbReference>
<comment type="similarity">
    <text evidence="1 5">Belongs to the MsrB Met sulfoxide reductase family.</text>
</comment>
<dbReference type="InterPro" id="IPR028427">
    <property type="entry name" value="Met_Sox_Rdtase_MsrB"/>
</dbReference>
<protein>
    <recommendedName>
        <fullName evidence="2 5">Peptide-methionine (R)-S-oxide reductase</fullName>
        <ecNumber evidence="2 5">1.8.4.12</ecNumber>
    </recommendedName>
</protein>
<feature type="domain" description="MsrB" evidence="7">
    <location>
        <begin position="30"/>
        <end position="157"/>
    </location>
</feature>
<evidence type="ECO:0000259" key="7">
    <source>
        <dbReference type="PROSITE" id="PS51790"/>
    </source>
</evidence>
<dbReference type="InterPro" id="IPR002579">
    <property type="entry name" value="Met_Sox_Rdtase_MsrB_dom"/>
</dbReference>
<evidence type="ECO:0000256" key="5">
    <source>
        <dbReference type="RuleBase" id="RU365044"/>
    </source>
</evidence>
<dbReference type="Pfam" id="PF01641">
    <property type="entry name" value="SelR"/>
    <property type="match status" value="1"/>
</dbReference>
<gene>
    <name evidence="8" type="ORF">TrCOL_g616</name>
</gene>
<dbReference type="OrthoDB" id="44061at2759"/>
<dbReference type="EMBL" id="BRYA01000584">
    <property type="protein sequence ID" value="GMI24477.1"/>
    <property type="molecule type" value="Genomic_DNA"/>
</dbReference>
<name>A0A9W7L318_9STRA</name>
<dbReference type="PANTHER" id="PTHR10173">
    <property type="entry name" value="METHIONINE SULFOXIDE REDUCTASE"/>
    <property type="match status" value="1"/>
</dbReference>
<dbReference type="GO" id="GO:0006979">
    <property type="term" value="P:response to oxidative stress"/>
    <property type="evidence" value="ECO:0007669"/>
    <property type="project" value="InterPro"/>
</dbReference>
<dbReference type="PROSITE" id="PS51790">
    <property type="entry name" value="MSRB"/>
    <property type="match status" value="1"/>
</dbReference>
<evidence type="ECO:0000313" key="9">
    <source>
        <dbReference type="Proteomes" id="UP001165065"/>
    </source>
</evidence>
<reference evidence="9" key="1">
    <citation type="journal article" date="2023" name="Commun. Biol.">
        <title>Genome analysis of Parmales, the sister group of diatoms, reveals the evolutionary specialization of diatoms from phago-mixotrophs to photoautotrophs.</title>
        <authorList>
            <person name="Ban H."/>
            <person name="Sato S."/>
            <person name="Yoshikawa S."/>
            <person name="Yamada K."/>
            <person name="Nakamura Y."/>
            <person name="Ichinomiya M."/>
            <person name="Sato N."/>
            <person name="Blanc-Mathieu R."/>
            <person name="Endo H."/>
            <person name="Kuwata A."/>
            <person name="Ogata H."/>
        </authorList>
    </citation>
    <scope>NUCLEOTIDE SEQUENCE [LARGE SCALE GENOMIC DNA]</scope>
</reference>
<dbReference type="SUPFAM" id="SSF51316">
    <property type="entry name" value="Mss4-like"/>
    <property type="match status" value="1"/>
</dbReference>
<evidence type="ECO:0000256" key="3">
    <source>
        <dbReference type="ARBA" id="ARBA00023002"/>
    </source>
</evidence>
<dbReference type="PANTHER" id="PTHR10173:SF52">
    <property type="entry name" value="METHIONINE-R-SULFOXIDE REDUCTASE B1"/>
    <property type="match status" value="1"/>
</dbReference>
<comment type="catalytic activity">
    <reaction evidence="4 5">
        <text>L-methionyl-[protein] + [thioredoxin]-disulfide + H2O = L-methionyl-(R)-S-oxide-[protein] + [thioredoxin]-dithiol</text>
        <dbReference type="Rhea" id="RHEA:24164"/>
        <dbReference type="Rhea" id="RHEA-COMP:10698"/>
        <dbReference type="Rhea" id="RHEA-COMP:10700"/>
        <dbReference type="Rhea" id="RHEA-COMP:12313"/>
        <dbReference type="Rhea" id="RHEA-COMP:12314"/>
        <dbReference type="ChEBI" id="CHEBI:15377"/>
        <dbReference type="ChEBI" id="CHEBI:16044"/>
        <dbReference type="ChEBI" id="CHEBI:29950"/>
        <dbReference type="ChEBI" id="CHEBI:45764"/>
        <dbReference type="ChEBI" id="CHEBI:50058"/>
        <dbReference type="EC" id="1.8.4.12"/>
    </reaction>
</comment>
<organism evidence="8 9">
    <name type="scientific">Triparma columacea</name>
    <dbReference type="NCBI Taxonomy" id="722753"/>
    <lineage>
        <taxon>Eukaryota</taxon>
        <taxon>Sar</taxon>
        <taxon>Stramenopiles</taxon>
        <taxon>Ochrophyta</taxon>
        <taxon>Bolidophyceae</taxon>
        <taxon>Parmales</taxon>
        <taxon>Triparmaceae</taxon>
        <taxon>Triparma</taxon>
    </lineage>
</organism>
<comment type="cofactor">
    <cofactor evidence="5">
        <name>Zn(2+)</name>
        <dbReference type="ChEBI" id="CHEBI:29105"/>
    </cofactor>
    <text evidence="5">Binds 1 zinc ion per subunit.</text>
</comment>
<keyword evidence="5" id="KW-0479">Metal-binding</keyword>
<evidence type="ECO:0000313" key="8">
    <source>
        <dbReference type="EMBL" id="GMI24477.1"/>
    </source>
</evidence>
<dbReference type="GO" id="GO:0005737">
    <property type="term" value="C:cytoplasm"/>
    <property type="evidence" value="ECO:0007669"/>
    <property type="project" value="TreeGrafter"/>
</dbReference>
<dbReference type="GO" id="GO:0030091">
    <property type="term" value="P:protein repair"/>
    <property type="evidence" value="ECO:0007669"/>
    <property type="project" value="InterPro"/>
</dbReference>
<feature type="region of interest" description="Disordered" evidence="6">
    <location>
        <begin position="1"/>
        <end position="23"/>
    </location>
</feature>
<evidence type="ECO:0000256" key="4">
    <source>
        <dbReference type="ARBA" id="ARBA00048488"/>
    </source>
</evidence>
<comment type="caution">
    <text evidence="8">The sequence shown here is derived from an EMBL/GenBank/DDBJ whole genome shotgun (WGS) entry which is preliminary data.</text>
</comment>
<dbReference type="EC" id="1.8.4.12" evidence="2 5"/>
<keyword evidence="9" id="KW-1185">Reference proteome</keyword>
<dbReference type="Proteomes" id="UP001165065">
    <property type="component" value="Unassembled WGS sequence"/>
</dbReference>
<dbReference type="GO" id="GO:0046872">
    <property type="term" value="F:metal ion binding"/>
    <property type="evidence" value="ECO:0007669"/>
    <property type="project" value="UniProtKB-KW"/>
</dbReference>
<evidence type="ECO:0000256" key="2">
    <source>
        <dbReference type="ARBA" id="ARBA00012499"/>
    </source>
</evidence>
<dbReference type="AlphaFoldDB" id="A0A9W7L318"/>
<evidence type="ECO:0000256" key="6">
    <source>
        <dbReference type="SAM" id="MobiDB-lite"/>
    </source>
</evidence>
<dbReference type="NCBIfam" id="TIGR00357">
    <property type="entry name" value="peptide-methionine (R)-S-oxide reductase MsrB"/>
    <property type="match status" value="1"/>
</dbReference>
<proteinExistence type="inferred from homology"/>
<evidence type="ECO:0000256" key="1">
    <source>
        <dbReference type="ARBA" id="ARBA00007174"/>
    </source>
</evidence>
<keyword evidence="3 5" id="KW-0560">Oxidoreductase</keyword>
<dbReference type="InterPro" id="IPR011057">
    <property type="entry name" value="Mss4-like_sf"/>
</dbReference>
<keyword evidence="5" id="KW-0862">Zinc</keyword>
<accession>A0A9W7L318</accession>
<sequence length="161" mass="17162">MGCGVSAFTGLGRGGRSSVTRLASEEGASKGSLSPFTSPMAYAVLNWGFTEPRFSSRYNYSKENGTFTCKKCGNELYRSDDKYDSGSGWPSFTSAVVEGESSNVEKKPRDATGRFEIVCKSCGGHLGHVFPDGPSKAKGGTGWRHCVNGAALDFSKKTSDE</sequence>
<dbReference type="Gene3D" id="2.170.150.20">
    <property type="entry name" value="Peptide methionine sulfoxide reductase"/>
    <property type="match status" value="1"/>
</dbReference>